<gene>
    <name evidence="2" type="ORF">EDD71_11283</name>
</gene>
<dbReference type="EMBL" id="SOAZ01000012">
    <property type="protein sequence ID" value="TDT57301.1"/>
    <property type="molecule type" value="Genomic_DNA"/>
</dbReference>
<feature type="transmembrane region" description="Helical" evidence="1">
    <location>
        <begin position="6"/>
        <end position="27"/>
    </location>
</feature>
<feature type="transmembrane region" description="Helical" evidence="1">
    <location>
        <begin position="181"/>
        <end position="198"/>
    </location>
</feature>
<dbReference type="Pfam" id="PF10086">
    <property type="entry name" value="YhfC"/>
    <property type="match status" value="1"/>
</dbReference>
<feature type="transmembrane region" description="Helical" evidence="1">
    <location>
        <begin position="229"/>
        <end position="247"/>
    </location>
</feature>
<accession>A0A4R7KL62</accession>
<feature type="transmembrane region" description="Helical" evidence="1">
    <location>
        <begin position="39"/>
        <end position="60"/>
    </location>
</feature>
<dbReference type="PIRSF" id="PIRSF033101">
    <property type="entry name" value="UCP033101"/>
    <property type="match status" value="1"/>
</dbReference>
<dbReference type="AlphaFoldDB" id="A0A4R7KL62"/>
<feature type="transmembrane region" description="Helical" evidence="1">
    <location>
        <begin position="66"/>
        <end position="88"/>
    </location>
</feature>
<organism evidence="2 3">
    <name type="scientific">Fonticella tunisiensis</name>
    <dbReference type="NCBI Taxonomy" id="1096341"/>
    <lineage>
        <taxon>Bacteria</taxon>
        <taxon>Bacillati</taxon>
        <taxon>Bacillota</taxon>
        <taxon>Clostridia</taxon>
        <taxon>Eubacteriales</taxon>
        <taxon>Clostridiaceae</taxon>
        <taxon>Fonticella</taxon>
    </lineage>
</organism>
<evidence type="ECO:0000313" key="3">
    <source>
        <dbReference type="Proteomes" id="UP000295325"/>
    </source>
</evidence>
<feature type="transmembrane region" description="Helical" evidence="1">
    <location>
        <begin position="205"/>
        <end position="223"/>
    </location>
</feature>
<dbReference type="OrthoDB" id="9807167at2"/>
<keyword evidence="1" id="KW-0472">Membrane</keyword>
<dbReference type="Proteomes" id="UP000295325">
    <property type="component" value="Unassembled WGS sequence"/>
</dbReference>
<dbReference type="InterPro" id="IPR011397">
    <property type="entry name" value="YhfC"/>
</dbReference>
<evidence type="ECO:0000256" key="1">
    <source>
        <dbReference type="SAM" id="Phobius"/>
    </source>
</evidence>
<keyword evidence="3" id="KW-1185">Reference proteome</keyword>
<reference evidence="2 3" key="1">
    <citation type="submission" date="2019-03" db="EMBL/GenBank/DDBJ databases">
        <title>Genomic Encyclopedia of Type Strains, Phase IV (KMG-IV): sequencing the most valuable type-strain genomes for metagenomic binning, comparative biology and taxonomic classification.</title>
        <authorList>
            <person name="Goeker M."/>
        </authorList>
    </citation>
    <scope>NUCLEOTIDE SEQUENCE [LARGE SCALE GENOMIC DNA]</scope>
    <source>
        <strain evidence="2 3">DSM 24455</strain>
    </source>
</reference>
<evidence type="ECO:0000313" key="2">
    <source>
        <dbReference type="EMBL" id="TDT57301.1"/>
    </source>
</evidence>
<proteinExistence type="predicted"/>
<name>A0A4R7KL62_9CLOT</name>
<comment type="caution">
    <text evidence="2">The sequence shown here is derived from an EMBL/GenBank/DDBJ whole genome shotgun (WGS) entry which is preliminary data.</text>
</comment>
<keyword evidence="1" id="KW-1133">Transmembrane helix</keyword>
<sequence length="258" mass="28786">MVSDLSIIFMFVSLVIAFLFPIGLVIFMYRRYRISLRAVFVGALVFFVFQGIIRIPLLAYFGNQSWYISLAQNTFLTALFLGLTAGIFEEVGRLIGIKLFLKKYLSWKNGVAFGIGHGGIEAILLLGMNSLANLMYSSLINTGSFDTVIGSKISGELAAQIKNTLISAPSYMFLVGGIERIFAITIQIGLSLIIFYAVMKRRYIYVLYAILLHALIDSPIAFIQKFGVFAAEGYTLLWAMISLAFIVKSRDIFKSLEK</sequence>
<protein>
    <submittedName>
        <fullName evidence="2">Putative membrane protein YhfC</fullName>
    </submittedName>
</protein>
<dbReference type="RefSeq" id="WP_133628347.1">
    <property type="nucleotide sequence ID" value="NZ_SOAZ01000012.1"/>
</dbReference>
<keyword evidence="1" id="KW-0812">Transmembrane</keyword>
<feature type="transmembrane region" description="Helical" evidence="1">
    <location>
        <begin position="109"/>
        <end position="128"/>
    </location>
</feature>